<comment type="caution">
    <text evidence="1">The sequence shown here is derived from an EMBL/GenBank/DDBJ whole genome shotgun (WGS) entry which is preliminary data.</text>
</comment>
<evidence type="ECO:0000313" key="1">
    <source>
        <dbReference type="EMBL" id="OWK53525.1"/>
    </source>
</evidence>
<dbReference type="AlphaFoldDB" id="A0A218UIH0"/>
<organism evidence="1 2">
    <name type="scientific">Lonchura striata</name>
    <name type="common">white-rumped munia</name>
    <dbReference type="NCBI Taxonomy" id="40157"/>
    <lineage>
        <taxon>Eukaryota</taxon>
        <taxon>Metazoa</taxon>
        <taxon>Chordata</taxon>
        <taxon>Craniata</taxon>
        <taxon>Vertebrata</taxon>
        <taxon>Euteleostomi</taxon>
        <taxon>Archelosauria</taxon>
        <taxon>Archosauria</taxon>
        <taxon>Dinosauria</taxon>
        <taxon>Saurischia</taxon>
        <taxon>Theropoda</taxon>
        <taxon>Coelurosauria</taxon>
        <taxon>Aves</taxon>
        <taxon>Neognathae</taxon>
        <taxon>Neoaves</taxon>
        <taxon>Telluraves</taxon>
        <taxon>Australaves</taxon>
        <taxon>Passeriformes</taxon>
        <taxon>Passeroidea</taxon>
        <taxon>Estrildidae</taxon>
        <taxon>Estrildinae</taxon>
        <taxon>Lonchura</taxon>
    </lineage>
</organism>
<proteinExistence type="predicted"/>
<gene>
    <name evidence="1" type="ORF">RLOC_00007131</name>
</gene>
<evidence type="ECO:0000313" key="2">
    <source>
        <dbReference type="Proteomes" id="UP000197619"/>
    </source>
</evidence>
<name>A0A218UIH0_9PASE</name>
<protein>
    <submittedName>
        <fullName evidence="1">Uncharacterized protein</fullName>
    </submittedName>
</protein>
<reference evidence="1 2" key="1">
    <citation type="submission" date="2017-05" db="EMBL/GenBank/DDBJ databases">
        <title>Genome of assembly of the Bengalese finch, Lonchura striata domestica.</title>
        <authorList>
            <person name="Colquitt B.M."/>
            <person name="Brainard M.S."/>
        </authorList>
    </citation>
    <scope>NUCLEOTIDE SEQUENCE [LARGE SCALE GENOMIC DNA]</scope>
    <source>
        <strain evidence="1">White83orange57</strain>
    </source>
</reference>
<accession>A0A218UIH0</accession>
<sequence length="42" mass="4970">MMPGRSMPVCHSGCRPQRYRMARRRILTTSTMAEWRCAWAVK</sequence>
<dbReference type="EMBL" id="MUZQ01000283">
    <property type="protein sequence ID" value="OWK53525.1"/>
    <property type="molecule type" value="Genomic_DNA"/>
</dbReference>
<dbReference type="Proteomes" id="UP000197619">
    <property type="component" value="Unassembled WGS sequence"/>
</dbReference>
<keyword evidence="2" id="KW-1185">Reference proteome</keyword>